<evidence type="ECO:0000313" key="2">
    <source>
        <dbReference type="Proteomes" id="UP001374535"/>
    </source>
</evidence>
<reference evidence="1 2" key="1">
    <citation type="journal article" date="2023" name="Life. Sci Alliance">
        <title>Evolutionary insights into 3D genome organization and epigenetic landscape of Vigna mungo.</title>
        <authorList>
            <person name="Junaid A."/>
            <person name="Singh B."/>
            <person name="Bhatia S."/>
        </authorList>
    </citation>
    <scope>NUCLEOTIDE SEQUENCE [LARGE SCALE GENOMIC DNA]</scope>
    <source>
        <strain evidence="1">Urdbean</strain>
    </source>
</reference>
<accession>A0AAQ3SCI0</accession>
<dbReference type="Proteomes" id="UP001374535">
    <property type="component" value="Chromosome 1"/>
</dbReference>
<proteinExistence type="predicted"/>
<dbReference type="EMBL" id="CP144700">
    <property type="protein sequence ID" value="WVZ23524.1"/>
    <property type="molecule type" value="Genomic_DNA"/>
</dbReference>
<gene>
    <name evidence="1" type="ORF">V8G54_002068</name>
</gene>
<name>A0AAQ3SCI0_VIGMU</name>
<protein>
    <submittedName>
        <fullName evidence="1">Uncharacterized protein</fullName>
    </submittedName>
</protein>
<organism evidence="1 2">
    <name type="scientific">Vigna mungo</name>
    <name type="common">Black gram</name>
    <name type="synonym">Phaseolus mungo</name>
    <dbReference type="NCBI Taxonomy" id="3915"/>
    <lineage>
        <taxon>Eukaryota</taxon>
        <taxon>Viridiplantae</taxon>
        <taxon>Streptophyta</taxon>
        <taxon>Embryophyta</taxon>
        <taxon>Tracheophyta</taxon>
        <taxon>Spermatophyta</taxon>
        <taxon>Magnoliopsida</taxon>
        <taxon>eudicotyledons</taxon>
        <taxon>Gunneridae</taxon>
        <taxon>Pentapetalae</taxon>
        <taxon>rosids</taxon>
        <taxon>fabids</taxon>
        <taxon>Fabales</taxon>
        <taxon>Fabaceae</taxon>
        <taxon>Papilionoideae</taxon>
        <taxon>50 kb inversion clade</taxon>
        <taxon>NPAAA clade</taxon>
        <taxon>indigoferoid/millettioid clade</taxon>
        <taxon>Phaseoleae</taxon>
        <taxon>Vigna</taxon>
    </lineage>
</organism>
<sequence>MSAIKISWEGFIVGRAWGMLMMSLRLRHHSGHIEGSRVIWAKSSIFGEIQVDTTVEGDKRNLSEVPGNAWAAHKVPKYATCFRISKLESSGAKCCSHSAPPKRLGGYAGVRHFVQGFGSYSYPDFVSSALSHLASKKGKIVISSKERKVFFDGDNRPKTPLESTLKVFNDDPEEFGTLEIFEQLPYKFLTEEHLKCFNSWNVMHEQLGTRYCEAPSYKIEGERTLVVSVDKMSASLALILNVPSITAKLVGDLDMKCKSLVIELEEAEQQAMAQHDADF</sequence>
<evidence type="ECO:0000313" key="1">
    <source>
        <dbReference type="EMBL" id="WVZ23524.1"/>
    </source>
</evidence>
<keyword evidence="2" id="KW-1185">Reference proteome</keyword>
<dbReference type="AlphaFoldDB" id="A0AAQ3SCI0"/>